<dbReference type="InterPro" id="IPR050276">
    <property type="entry name" value="MshD_Acetyltransferase"/>
</dbReference>
<dbReference type="PANTHER" id="PTHR43617">
    <property type="entry name" value="L-AMINO ACID N-ACETYLTRANSFERASE"/>
    <property type="match status" value="1"/>
</dbReference>
<dbReference type="EMBL" id="JAPDHZ010000002">
    <property type="protein sequence ID" value="MDG0791126.1"/>
    <property type="molecule type" value="Genomic_DNA"/>
</dbReference>
<sequence length="169" mass="18997">MITLRKITLDNRRAVFNLEVSEDQRKYVASNLSSVASCYVLATNGGHPFPFAIYADEQPVGFVMLTYGITGYELPSVADGNYCILRLMIDERHQNRGYGREAMAEILKFIRTFPAGPAQFCWLPYKRDNAAAKKLYESCGFRENGGDLRWRAGDRIAAVSGSVRLLQIC</sequence>
<name>A0A9X4KFP9_9BACL</name>
<dbReference type="CDD" id="cd04301">
    <property type="entry name" value="NAT_SF"/>
    <property type="match status" value="1"/>
</dbReference>
<proteinExistence type="predicted"/>
<reference evidence="2 3" key="1">
    <citation type="submission" date="2022-10" db="EMBL/GenBank/DDBJ databases">
        <title>Comparative genomic analysis of Cohnella hashimotonis sp. nov., isolated from the International Space Station.</title>
        <authorList>
            <person name="Simpson A."/>
            <person name="Venkateswaran K."/>
        </authorList>
    </citation>
    <scope>NUCLEOTIDE SEQUENCE [LARGE SCALE GENOMIC DNA]</scope>
    <source>
        <strain evidence="2 3">DSM 18997</strain>
    </source>
</reference>
<dbReference type="InterPro" id="IPR027455">
    <property type="entry name" value="Sper_AcTfrase_N"/>
</dbReference>
<protein>
    <submittedName>
        <fullName evidence="2">GNAT family N-acetyltransferase</fullName>
    </submittedName>
</protein>
<keyword evidence="3" id="KW-1185">Reference proteome</keyword>
<dbReference type="SUPFAM" id="SSF55729">
    <property type="entry name" value="Acyl-CoA N-acyltransferases (Nat)"/>
    <property type="match status" value="1"/>
</dbReference>
<dbReference type="Pfam" id="PF00583">
    <property type="entry name" value="Acetyltransf_1"/>
    <property type="match status" value="1"/>
</dbReference>
<dbReference type="PROSITE" id="PS51186">
    <property type="entry name" value="GNAT"/>
    <property type="match status" value="1"/>
</dbReference>
<dbReference type="Gene3D" id="1.10.287.900">
    <property type="entry name" value="The crystal structure of the spermine/spermidine acetyltransferase from enterococcus faecali"/>
    <property type="match status" value="1"/>
</dbReference>
<gene>
    <name evidence="2" type="ORF">OMP38_09770</name>
</gene>
<dbReference type="InterPro" id="IPR016181">
    <property type="entry name" value="Acyl_CoA_acyltransferase"/>
</dbReference>
<accession>A0A9X4KFP9</accession>
<dbReference type="Gene3D" id="3.40.630.30">
    <property type="match status" value="1"/>
</dbReference>
<evidence type="ECO:0000259" key="1">
    <source>
        <dbReference type="PROSITE" id="PS51186"/>
    </source>
</evidence>
<dbReference type="AlphaFoldDB" id="A0A9X4KFP9"/>
<comment type="caution">
    <text evidence="2">The sequence shown here is derived from an EMBL/GenBank/DDBJ whole genome shotgun (WGS) entry which is preliminary data.</text>
</comment>
<feature type="domain" description="N-acetyltransferase" evidence="1">
    <location>
        <begin position="2"/>
        <end position="166"/>
    </location>
</feature>
<evidence type="ECO:0000313" key="2">
    <source>
        <dbReference type="EMBL" id="MDG0791126.1"/>
    </source>
</evidence>
<evidence type="ECO:0000313" key="3">
    <source>
        <dbReference type="Proteomes" id="UP001153387"/>
    </source>
</evidence>
<organism evidence="2 3">
    <name type="scientific">Cohnella ginsengisoli</name>
    <dbReference type="NCBI Taxonomy" id="425004"/>
    <lineage>
        <taxon>Bacteria</taxon>
        <taxon>Bacillati</taxon>
        <taxon>Bacillota</taxon>
        <taxon>Bacilli</taxon>
        <taxon>Bacillales</taxon>
        <taxon>Paenibacillaceae</taxon>
        <taxon>Cohnella</taxon>
    </lineage>
</organism>
<dbReference type="GO" id="GO:0016747">
    <property type="term" value="F:acyltransferase activity, transferring groups other than amino-acyl groups"/>
    <property type="evidence" value="ECO:0007669"/>
    <property type="project" value="InterPro"/>
</dbReference>
<dbReference type="Proteomes" id="UP001153387">
    <property type="component" value="Unassembled WGS sequence"/>
</dbReference>
<dbReference type="InterPro" id="IPR000182">
    <property type="entry name" value="GNAT_dom"/>
</dbReference>